<organism evidence="3 4">
    <name type="scientific">Oidiodendron maius (strain Zn)</name>
    <dbReference type="NCBI Taxonomy" id="913774"/>
    <lineage>
        <taxon>Eukaryota</taxon>
        <taxon>Fungi</taxon>
        <taxon>Dikarya</taxon>
        <taxon>Ascomycota</taxon>
        <taxon>Pezizomycotina</taxon>
        <taxon>Leotiomycetes</taxon>
        <taxon>Leotiomycetes incertae sedis</taxon>
        <taxon>Myxotrichaceae</taxon>
        <taxon>Oidiodendron</taxon>
    </lineage>
</organism>
<dbReference type="Pfam" id="PF05057">
    <property type="entry name" value="DUF676"/>
    <property type="match status" value="1"/>
</dbReference>
<feature type="non-terminal residue" evidence="3">
    <location>
        <position position="1"/>
    </location>
</feature>
<keyword evidence="4" id="KW-1185">Reference proteome</keyword>
<gene>
    <name evidence="3" type="ORF">OIDMADRAFT_69537</name>
</gene>
<sequence length="134" mass="14917">IVAVPGLGSNMTHTWIWKDEKTQRRVHWLKDKEMLQKVIPKARITVFGYRSQWFGPDATNANLPTISGDLLESIKVDRADSVSLRPIIFVGHSLGGLIIAKAITKAKREPEEYPGIIDCITACVFLGTPFRGSD</sequence>
<protein>
    <recommendedName>
        <fullName evidence="2">DUF676 domain-containing protein</fullName>
    </recommendedName>
</protein>
<reference evidence="3 4" key="1">
    <citation type="submission" date="2014-04" db="EMBL/GenBank/DDBJ databases">
        <authorList>
            <consortium name="DOE Joint Genome Institute"/>
            <person name="Kuo A."/>
            <person name="Martino E."/>
            <person name="Perotto S."/>
            <person name="Kohler A."/>
            <person name="Nagy L.G."/>
            <person name="Floudas D."/>
            <person name="Copeland A."/>
            <person name="Barry K.W."/>
            <person name="Cichocki N."/>
            <person name="Veneault-Fourrey C."/>
            <person name="LaButti K."/>
            <person name="Lindquist E.A."/>
            <person name="Lipzen A."/>
            <person name="Lundell T."/>
            <person name="Morin E."/>
            <person name="Murat C."/>
            <person name="Sun H."/>
            <person name="Tunlid A."/>
            <person name="Henrissat B."/>
            <person name="Grigoriev I.V."/>
            <person name="Hibbett D.S."/>
            <person name="Martin F."/>
            <person name="Nordberg H.P."/>
            <person name="Cantor M.N."/>
            <person name="Hua S.X."/>
        </authorList>
    </citation>
    <scope>NUCLEOTIDE SEQUENCE [LARGE SCALE GENOMIC DNA]</scope>
    <source>
        <strain evidence="3 4">Zn</strain>
    </source>
</reference>
<dbReference type="InterPro" id="IPR029058">
    <property type="entry name" value="AB_hydrolase_fold"/>
</dbReference>
<dbReference type="InterPro" id="IPR007751">
    <property type="entry name" value="DUF676_lipase-like"/>
</dbReference>
<evidence type="ECO:0000313" key="3">
    <source>
        <dbReference type="EMBL" id="KIM98692.1"/>
    </source>
</evidence>
<dbReference type="OrthoDB" id="5086500at2759"/>
<comment type="similarity">
    <text evidence="1">Belongs to the putative lipase ROG1 family.</text>
</comment>
<accession>A0A0C3D9T9</accession>
<dbReference type="HOGENOM" id="CLU_1901247_0_0_1"/>
<reference evidence="4" key="2">
    <citation type="submission" date="2015-01" db="EMBL/GenBank/DDBJ databases">
        <title>Evolutionary Origins and Diversification of the Mycorrhizal Mutualists.</title>
        <authorList>
            <consortium name="DOE Joint Genome Institute"/>
            <consortium name="Mycorrhizal Genomics Consortium"/>
            <person name="Kohler A."/>
            <person name="Kuo A."/>
            <person name="Nagy L.G."/>
            <person name="Floudas D."/>
            <person name="Copeland A."/>
            <person name="Barry K.W."/>
            <person name="Cichocki N."/>
            <person name="Veneault-Fourrey C."/>
            <person name="LaButti K."/>
            <person name="Lindquist E.A."/>
            <person name="Lipzen A."/>
            <person name="Lundell T."/>
            <person name="Morin E."/>
            <person name="Murat C."/>
            <person name="Riley R."/>
            <person name="Ohm R."/>
            <person name="Sun H."/>
            <person name="Tunlid A."/>
            <person name="Henrissat B."/>
            <person name="Grigoriev I.V."/>
            <person name="Hibbett D.S."/>
            <person name="Martin F."/>
        </authorList>
    </citation>
    <scope>NUCLEOTIDE SEQUENCE [LARGE SCALE GENOMIC DNA]</scope>
    <source>
        <strain evidence="4">Zn</strain>
    </source>
</reference>
<dbReference type="InterPro" id="IPR052374">
    <property type="entry name" value="SERAC1"/>
</dbReference>
<dbReference type="EMBL" id="KN832880">
    <property type="protein sequence ID" value="KIM98692.1"/>
    <property type="molecule type" value="Genomic_DNA"/>
</dbReference>
<dbReference type="Proteomes" id="UP000054321">
    <property type="component" value="Unassembled WGS sequence"/>
</dbReference>
<dbReference type="PANTHER" id="PTHR48182:SF3">
    <property type="entry name" value="DUF676 DOMAIN-CONTAINING PROTEIN"/>
    <property type="match status" value="1"/>
</dbReference>
<evidence type="ECO:0000313" key="4">
    <source>
        <dbReference type="Proteomes" id="UP000054321"/>
    </source>
</evidence>
<dbReference type="PANTHER" id="PTHR48182">
    <property type="entry name" value="PROTEIN SERAC1"/>
    <property type="match status" value="1"/>
</dbReference>
<dbReference type="AlphaFoldDB" id="A0A0C3D9T9"/>
<evidence type="ECO:0000259" key="2">
    <source>
        <dbReference type="Pfam" id="PF05057"/>
    </source>
</evidence>
<evidence type="ECO:0000256" key="1">
    <source>
        <dbReference type="ARBA" id="ARBA00007920"/>
    </source>
</evidence>
<dbReference type="Gene3D" id="3.40.50.1820">
    <property type="entry name" value="alpha/beta hydrolase"/>
    <property type="match status" value="1"/>
</dbReference>
<feature type="domain" description="DUF676" evidence="2">
    <location>
        <begin position="59"/>
        <end position="130"/>
    </location>
</feature>
<feature type="non-terminal residue" evidence="3">
    <location>
        <position position="134"/>
    </location>
</feature>
<name>A0A0C3D9T9_OIDMZ</name>
<dbReference type="SUPFAM" id="SSF53474">
    <property type="entry name" value="alpha/beta-Hydrolases"/>
    <property type="match status" value="1"/>
</dbReference>
<dbReference type="InParanoid" id="A0A0C3D9T9"/>
<proteinExistence type="inferred from homology"/>